<gene>
    <name evidence="5" type="ORF">BASA50_005881</name>
</gene>
<evidence type="ECO:0000259" key="4">
    <source>
        <dbReference type="Pfam" id="PF00149"/>
    </source>
</evidence>
<dbReference type="SUPFAM" id="SSF141571">
    <property type="entry name" value="Pentapeptide repeat-like"/>
    <property type="match status" value="1"/>
</dbReference>
<name>A0ABQ8FBW9_9FUNG</name>
<accession>A0ABQ8FBW9</accession>
<keyword evidence="3" id="KW-0732">Signal</keyword>
<evidence type="ECO:0000256" key="3">
    <source>
        <dbReference type="SAM" id="SignalP"/>
    </source>
</evidence>
<dbReference type="SUPFAM" id="SSF56300">
    <property type="entry name" value="Metallo-dependent phosphatases"/>
    <property type="match status" value="1"/>
</dbReference>
<feature type="region of interest" description="Disordered" evidence="2">
    <location>
        <begin position="197"/>
        <end position="219"/>
    </location>
</feature>
<feature type="compositionally biased region" description="Low complexity" evidence="2">
    <location>
        <begin position="54"/>
        <end position="69"/>
    </location>
</feature>
<feature type="region of interest" description="Disordered" evidence="2">
    <location>
        <begin position="409"/>
        <end position="448"/>
    </location>
</feature>
<evidence type="ECO:0000256" key="2">
    <source>
        <dbReference type="SAM" id="MobiDB-lite"/>
    </source>
</evidence>
<organism evidence="5 6">
    <name type="scientific">Batrachochytrium salamandrivorans</name>
    <dbReference type="NCBI Taxonomy" id="1357716"/>
    <lineage>
        <taxon>Eukaryota</taxon>
        <taxon>Fungi</taxon>
        <taxon>Fungi incertae sedis</taxon>
        <taxon>Chytridiomycota</taxon>
        <taxon>Chytridiomycota incertae sedis</taxon>
        <taxon>Chytridiomycetes</taxon>
        <taxon>Rhizophydiales</taxon>
        <taxon>Rhizophydiales incertae sedis</taxon>
        <taxon>Batrachochytrium</taxon>
    </lineage>
</organism>
<feature type="compositionally biased region" description="Basic and acidic residues" evidence="2">
    <location>
        <begin position="203"/>
        <end position="219"/>
    </location>
</feature>
<dbReference type="PANTHER" id="PTHR46546">
    <property type="entry name" value="SHEWANELLA-LIKE PROTEIN PHOSPHATASE 1"/>
    <property type="match status" value="1"/>
</dbReference>
<dbReference type="EMBL" id="JAFCIX010000310">
    <property type="protein sequence ID" value="KAH6595363.1"/>
    <property type="molecule type" value="Genomic_DNA"/>
</dbReference>
<keyword evidence="6" id="KW-1185">Reference proteome</keyword>
<comment type="caution">
    <text evidence="5">The sequence shown here is derived from an EMBL/GenBank/DDBJ whole genome shotgun (WGS) entry which is preliminary data.</text>
</comment>
<evidence type="ECO:0000256" key="1">
    <source>
        <dbReference type="SAM" id="Coils"/>
    </source>
</evidence>
<protein>
    <recommendedName>
        <fullName evidence="4">Calcineurin-like phosphoesterase domain-containing protein</fullName>
    </recommendedName>
</protein>
<dbReference type="InterPro" id="IPR004843">
    <property type="entry name" value="Calcineurin-like_PHP"/>
</dbReference>
<evidence type="ECO:0000313" key="5">
    <source>
        <dbReference type="EMBL" id="KAH6595363.1"/>
    </source>
</evidence>
<feature type="chain" id="PRO_5047323223" description="Calcineurin-like phosphoesterase domain-containing protein" evidence="3">
    <location>
        <begin position="21"/>
        <end position="829"/>
    </location>
</feature>
<evidence type="ECO:0000313" key="6">
    <source>
        <dbReference type="Proteomes" id="UP001648503"/>
    </source>
</evidence>
<dbReference type="Pfam" id="PF00149">
    <property type="entry name" value="Metallophos"/>
    <property type="match status" value="1"/>
</dbReference>
<sequence>MRFTVAALIVSLATVFSVTAQPAPGLNPGAQLENGESSSNTLYNGDRGEGSVLEPEVPAAESSPAESSPTQRAFSKEAKLKTWSDANVVHRQDIKRLLEMIPDISTTSDREDQLRKMELCREIVLALEKTYDRLDSYSKELKNSPTRLVHKDNPGYQLEMSIAQSKQSAMQAIIQARITIRENTKVMEMWKAKVPASDIQDNEETRQHTTDSRPEEAVKTEAKKLTFAKQEEARIKAAKLKAAKLEAVRREKQAKLDAARLKEDKLRETRLKEQTKLKADKLENQSKLDDVRREAAKLKRWLEEQIWLEEQVRLEEHAKLEAVMREAGRIKAGKSERAWLEKQAKLKEQARLKSVRQEKDKLKADGLKDQARLEEDRLRDAQIKKQAKLKAGKLEEQARLNAVKLEQAKSRKDRLEQGKPEKQARLRAVRREERTRREEQAKREADRLEEEKLKADRLEEQARREAVRLEKDAKLKEARLNAAKIEAARIRETILKEVRLNTARLEEAKIKAAKIEAARLEAAKVEAAKIKKAKAEVIKQRQSDLSKDQLEQMFGIYSTQSSDAISECRVVAIGDLHSDFKMSVETLQMANIIDVNLNWIAGNTIVVQTGDVVDRGDDTMKLCAFLRNLADQAKEHGGRLIQLLGNHEIMNMAGDLRYVSDEDTASYGGFYSRSHAFSEHGGLGRYLRSLGVAAKVDDTVFFHAGADLNWSSLGIDVLNTLAHQELVGRDAEYISNSAIFGATGPLWYRDFATRDDDAFCDFVKDVLFNLKASRMVIGHTPTEDGRISNRCNGLVYIIDVGISKAIRGSIAALEIVGDHVTPLYPQSTM</sequence>
<feature type="signal peptide" evidence="3">
    <location>
        <begin position="1"/>
        <end position="20"/>
    </location>
</feature>
<proteinExistence type="predicted"/>
<dbReference type="Gene3D" id="3.60.21.10">
    <property type="match status" value="1"/>
</dbReference>
<dbReference type="Proteomes" id="UP001648503">
    <property type="component" value="Unassembled WGS sequence"/>
</dbReference>
<feature type="domain" description="Calcineurin-like phosphoesterase" evidence="4">
    <location>
        <begin position="569"/>
        <end position="729"/>
    </location>
</feature>
<keyword evidence="1" id="KW-0175">Coiled coil</keyword>
<feature type="compositionally biased region" description="Polar residues" evidence="2">
    <location>
        <begin position="34"/>
        <end position="43"/>
    </location>
</feature>
<feature type="region of interest" description="Disordered" evidence="2">
    <location>
        <begin position="27"/>
        <end position="77"/>
    </location>
</feature>
<dbReference type="PANTHER" id="PTHR46546:SF4">
    <property type="entry name" value="SHEWANELLA-LIKE PROTEIN PHOSPHATASE 1"/>
    <property type="match status" value="1"/>
</dbReference>
<reference evidence="5 6" key="1">
    <citation type="submission" date="2021-02" db="EMBL/GenBank/DDBJ databases">
        <title>Variation within the Batrachochytrium salamandrivorans European outbreak.</title>
        <authorList>
            <person name="Kelly M."/>
            <person name="Pasmans F."/>
            <person name="Shea T.P."/>
            <person name="Munoz J.F."/>
            <person name="Carranza S."/>
            <person name="Cuomo C.A."/>
            <person name="Martel A."/>
        </authorList>
    </citation>
    <scope>NUCLEOTIDE SEQUENCE [LARGE SCALE GENOMIC DNA]</scope>
    <source>
        <strain evidence="5 6">AMFP18/2</strain>
    </source>
</reference>
<dbReference type="InterPro" id="IPR029052">
    <property type="entry name" value="Metallo-depent_PP-like"/>
</dbReference>
<feature type="coiled-coil region" evidence="1">
    <location>
        <begin position="228"/>
        <end position="285"/>
    </location>
</feature>